<dbReference type="CDD" id="cd00067">
    <property type="entry name" value="GAL4"/>
    <property type="match status" value="1"/>
</dbReference>
<dbReference type="PROSITE" id="PS50048">
    <property type="entry name" value="ZN2_CY6_FUNGAL_2"/>
    <property type="match status" value="1"/>
</dbReference>
<dbReference type="GO" id="GO:0006351">
    <property type="term" value="P:DNA-templated transcription"/>
    <property type="evidence" value="ECO:0007669"/>
    <property type="project" value="InterPro"/>
</dbReference>
<dbReference type="GO" id="GO:0008270">
    <property type="term" value="F:zinc ion binding"/>
    <property type="evidence" value="ECO:0007669"/>
    <property type="project" value="InterPro"/>
</dbReference>
<organism evidence="5 6">
    <name type="scientific">Madurella mycetomatis</name>
    <dbReference type="NCBI Taxonomy" id="100816"/>
    <lineage>
        <taxon>Eukaryota</taxon>
        <taxon>Fungi</taxon>
        <taxon>Dikarya</taxon>
        <taxon>Ascomycota</taxon>
        <taxon>Pezizomycotina</taxon>
        <taxon>Sordariomycetes</taxon>
        <taxon>Sordariomycetidae</taxon>
        <taxon>Sordariales</taxon>
        <taxon>Sordariales incertae sedis</taxon>
        <taxon>Madurella</taxon>
    </lineage>
</organism>
<dbReference type="VEuPathDB" id="FungiDB:MMYC01_203192"/>
<dbReference type="InterPro" id="IPR036864">
    <property type="entry name" value="Zn2-C6_fun-type_DNA-bd_sf"/>
</dbReference>
<dbReference type="GO" id="GO:0000981">
    <property type="term" value="F:DNA-binding transcription factor activity, RNA polymerase II-specific"/>
    <property type="evidence" value="ECO:0007669"/>
    <property type="project" value="InterPro"/>
</dbReference>
<dbReference type="PANTHER" id="PTHR46910:SF33">
    <property type="entry name" value="ZN(II)2CYS6 TRANSCRIPTION FACTOR (EUROFUNG)"/>
    <property type="match status" value="1"/>
</dbReference>
<dbReference type="InterPro" id="IPR001138">
    <property type="entry name" value="Zn2Cys6_DnaBD"/>
</dbReference>
<dbReference type="InterPro" id="IPR050987">
    <property type="entry name" value="AtrR-like"/>
</dbReference>
<evidence type="ECO:0000313" key="6">
    <source>
        <dbReference type="Proteomes" id="UP000078237"/>
    </source>
</evidence>
<dbReference type="SMART" id="SM00066">
    <property type="entry name" value="GAL4"/>
    <property type="match status" value="1"/>
</dbReference>
<name>A0A175WDP1_9PEZI</name>
<gene>
    <name evidence="5" type="ORF">MMYC01_203192</name>
</gene>
<dbReference type="EMBL" id="LCTW02000039">
    <property type="protein sequence ID" value="KXX81240.1"/>
    <property type="molecule type" value="Genomic_DNA"/>
</dbReference>
<evidence type="ECO:0000256" key="3">
    <source>
        <dbReference type="SAM" id="MobiDB-lite"/>
    </source>
</evidence>
<dbReference type="PANTHER" id="PTHR46910">
    <property type="entry name" value="TRANSCRIPTION FACTOR PDR1"/>
    <property type="match status" value="1"/>
</dbReference>
<feature type="domain" description="Zn(2)-C6 fungal-type" evidence="4">
    <location>
        <begin position="5"/>
        <end position="35"/>
    </location>
</feature>
<keyword evidence="1" id="KW-0479">Metal-binding</keyword>
<dbReference type="SUPFAM" id="SSF57701">
    <property type="entry name" value="Zn2/Cys6 DNA-binding domain"/>
    <property type="match status" value="1"/>
</dbReference>
<dbReference type="OrthoDB" id="4590310at2759"/>
<protein>
    <submittedName>
        <fullName evidence="5">Thiamine repressible genes regulatory protein thi1</fullName>
    </submittedName>
</protein>
<evidence type="ECO:0000259" key="4">
    <source>
        <dbReference type="PROSITE" id="PS50048"/>
    </source>
</evidence>
<dbReference type="Pfam" id="PF00172">
    <property type="entry name" value="Zn_clus"/>
    <property type="match status" value="1"/>
</dbReference>
<evidence type="ECO:0000313" key="5">
    <source>
        <dbReference type="EMBL" id="KXX81240.1"/>
    </source>
</evidence>
<dbReference type="Proteomes" id="UP000078237">
    <property type="component" value="Unassembled WGS sequence"/>
</dbReference>
<dbReference type="Pfam" id="PF04082">
    <property type="entry name" value="Fungal_trans"/>
    <property type="match status" value="1"/>
</dbReference>
<keyword evidence="2" id="KW-0539">Nucleus</keyword>
<dbReference type="Gene3D" id="4.10.240.10">
    <property type="entry name" value="Zn(2)-C6 fungal-type DNA-binding domain"/>
    <property type="match status" value="1"/>
</dbReference>
<feature type="region of interest" description="Disordered" evidence="3">
    <location>
        <begin position="601"/>
        <end position="622"/>
    </location>
</feature>
<dbReference type="GO" id="GO:0003677">
    <property type="term" value="F:DNA binding"/>
    <property type="evidence" value="ECO:0007669"/>
    <property type="project" value="InterPro"/>
</dbReference>
<dbReference type="InterPro" id="IPR007219">
    <property type="entry name" value="XnlR_reg_dom"/>
</dbReference>
<reference evidence="5 6" key="1">
    <citation type="journal article" date="2016" name="Genome Announc.">
        <title>Genome Sequence of Madurella mycetomatis mm55, Isolated from a Human Mycetoma Case in Sudan.</title>
        <authorList>
            <person name="Smit S."/>
            <person name="Derks M.F."/>
            <person name="Bervoets S."/>
            <person name="Fahal A."/>
            <person name="van Leeuwen W."/>
            <person name="van Belkum A."/>
            <person name="van de Sande W.W."/>
        </authorList>
    </citation>
    <scope>NUCLEOTIDE SEQUENCE [LARGE SCALE GENOMIC DNA]</scope>
    <source>
        <strain evidence="6">mm55</strain>
    </source>
</reference>
<accession>A0A175WDP1</accession>
<dbReference type="STRING" id="100816.A0A175WDP1"/>
<proteinExistence type="predicted"/>
<keyword evidence="6" id="KW-1185">Reference proteome</keyword>
<comment type="caution">
    <text evidence="5">The sequence shown here is derived from an EMBL/GenBank/DDBJ whole genome shotgun (WGS) entry which is preliminary data.</text>
</comment>
<dbReference type="PROSITE" id="PS00463">
    <property type="entry name" value="ZN2_CY6_FUNGAL_1"/>
    <property type="match status" value="1"/>
</dbReference>
<evidence type="ECO:0000256" key="2">
    <source>
        <dbReference type="ARBA" id="ARBA00023242"/>
    </source>
</evidence>
<dbReference type="CDD" id="cd12148">
    <property type="entry name" value="fungal_TF_MHR"/>
    <property type="match status" value="1"/>
</dbReference>
<dbReference type="AlphaFoldDB" id="A0A175WDP1"/>
<sequence>MQDVACSYCRTKKIRCDRERPSCSSCSRDRVGCVYTAPARRINHVKALCEGFDDLQNRLILVQEELSSLTALFRTFSASDALPAQPTADRFPKHVASELEGDAVPLADGLLARSNGTSVEKYYGPWTLLALCRDFGLQLSMRFGRNSPASILANRMWLDAEDDIQRGLLRSCEVRNQPIPLPPRQLLAFVLDSFFGREEHVTDIFVRPLFEKAVERVYENPSDPSSEAWAACFTVIILLVIGERHGFNKNDAFIRPLLHAAYDAAHRSAIFMPLRVVNVQTLALLSLFTQQTHNQTLGDGLFAQACMLAKAMGFHQAGQGYSLSALSPEETKERQKIFRSLYIRDRCSAILRGSPTWISAPSLGIDSAQEPPGGSVPCVSPLESGSSAYERNKVAWCDLAALQGELHHLIFAPQGPLASVSESRALLTRIAQSLEAWSRKHGVPSKAVPLTIDEVSLHLAFLGTRIRIIEARNACKGHGTVDTQALRDARLSSLLLLISCGGKRNDRLTDRISTLLGHTDEYGMDHVAESTRSEPPSPTTKVPFAKCQPPDALSPSAYSFSRQDSQPYPIIGIHRLAIAYPTIAPFILAQNILEMSVDGRSVSPSEDVESGQQERQDEGDEDRELLRALAACFRDAPALRYSGPDNHAAQVGHAIERLVDIVSLDGKYADNGDVLPTNPSDMLPSASFTLRNDSNSTSPYPQPYCDASSVVRCTIRDL</sequence>
<evidence type="ECO:0000256" key="1">
    <source>
        <dbReference type="ARBA" id="ARBA00022723"/>
    </source>
</evidence>